<organism evidence="1 2">
    <name type="scientific">Limnobacter parvus</name>
    <dbReference type="NCBI Taxonomy" id="2939690"/>
    <lineage>
        <taxon>Bacteria</taxon>
        <taxon>Pseudomonadati</taxon>
        <taxon>Pseudomonadota</taxon>
        <taxon>Betaproteobacteria</taxon>
        <taxon>Burkholderiales</taxon>
        <taxon>Burkholderiaceae</taxon>
        <taxon>Limnobacter</taxon>
    </lineage>
</organism>
<evidence type="ECO:0000313" key="2">
    <source>
        <dbReference type="Proteomes" id="UP001165267"/>
    </source>
</evidence>
<sequence length="98" mass="11414">MQYCYFIKHLAEGQYELRFPDFIGAKELFSSEEEAHKEAMNIFLEAVQTRFENKQRVPEPSPVDNCQGTLNVPSTFGELIVQHNMIMEQLCEIQDVNE</sequence>
<name>A0ABT1XE65_9BURK</name>
<comment type="caution">
    <text evidence="1">The sequence shown here is derived from an EMBL/GenBank/DDBJ whole genome shotgun (WGS) entry which is preliminary data.</text>
</comment>
<dbReference type="RefSeq" id="WP_257510819.1">
    <property type="nucleotide sequence ID" value="NZ_JANKHG010000014.1"/>
</dbReference>
<evidence type="ECO:0000313" key="1">
    <source>
        <dbReference type="EMBL" id="MCR2745572.1"/>
    </source>
</evidence>
<accession>A0ABT1XE65</accession>
<proteinExistence type="predicted"/>
<evidence type="ECO:0008006" key="3">
    <source>
        <dbReference type="Google" id="ProtNLM"/>
    </source>
</evidence>
<reference evidence="1" key="1">
    <citation type="submission" date="2022-07" db="EMBL/GenBank/DDBJ databases">
        <authorList>
            <person name="Xamxidin M."/>
        </authorList>
    </citation>
    <scope>NUCLEOTIDE SEQUENCE</scope>
    <source>
        <strain evidence="1">YS8-69</strain>
    </source>
</reference>
<protein>
    <recommendedName>
        <fullName evidence="3">HicB family protein</fullName>
    </recommendedName>
</protein>
<gene>
    <name evidence="1" type="ORF">NSP04_02790</name>
</gene>
<keyword evidence="2" id="KW-1185">Reference proteome</keyword>
<dbReference type="EMBL" id="JANKHG010000014">
    <property type="protein sequence ID" value="MCR2745572.1"/>
    <property type="molecule type" value="Genomic_DNA"/>
</dbReference>
<dbReference type="Proteomes" id="UP001165267">
    <property type="component" value="Unassembled WGS sequence"/>
</dbReference>